<dbReference type="GO" id="GO:0002128">
    <property type="term" value="P:tRNA nucleoside ribose methylation"/>
    <property type="evidence" value="ECO:0007669"/>
    <property type="project" value="TreeGrafter"/>
</dbReference>
<dbReference type="GO" id="GO:0160206">
    <property type="term" value="F:tRNA (cytidine(32)/uridine(32)-2'-O)-methyltransferase activity"/>
    <property type="evidence" value="ECO:0007669"/>
    <property type="project" value="UniProtKB-EC"/>
</dbReference>
<evidence type="ECO:0000313" key="8">
    <source>
        <dbReference type="EMBL" id="ABQ61570.1"/>
    </source>
</evidence>
<accession>A0A0H3APV1</accession>
<evidence type="ECO:0000256" key="4">
    <source>
        <dbReference type="ARBA" id="ARBA00022691"/>
    </source>
</evidence>
<protein>
    <recommendedName>
        <fullName evidence="5">tRNA (cytidine/uridine-2'-O-)-methyltransferase TrmJ</fullName>
        <ecNumber evidence="5">2.1.1.200</ecNumber>
    </recommendedName>
    <alternativeName>
        <fullName evidence="5">tRNA (cytidine(32)/uridine(32)-2'-O)-methyltransferase</fullName>
    </alternativeName>
    <alternativeName>
        <fullName evidence="5">tRNA Cm32/Um32 methyltransferase</fullName>
    </alternativeName>
</protein>
<dbReference type="EMBL" id="CP000708">
    <property type="protein sequence ID" value="ABQ61570.1"/>
    <property type="molecule type" value="Genomic_DNA"/>
</dbReference>
<evidence type="ECO:0000256" key="5">
    <source>
        <dbReference type="RuleBase" id="RU362024"/>
    </source>
</evidence>
<comment type="function">
    <text evidence="5">Catalyzes the formation of 2'O-methylated cytidine (Cm32) or 2'O-methylated uridine (Um32) at position 32 in tRNA.</text>
</comment>
<evidence type="ECO:0000256" key="6">
    <source>
        <dbReference type="SAM" id="MobiDB-lite"/>
    </source>
</evidence>
<dbReference type="InterPro" id="IPR001537">
    <property type="entry name" value="SpoU_MeTrfase"/>
</dbReference>
<dbReference type="PANTHER" id="PTHR42786:SF7">
    <property type="entry name" value="TRNA_RRNA METHYLTRANSFERASE SPOU TYPE DOMAIN-CONTAINING PROTEIN"/>
    <property type="match status" value="1"/>
</dbReference>
<evidence type="ECO:0000256" key="3">
    <source>
        <dbReference type="ARBA" id="ARBA00022679"/>
    </source>
</evidence>
<keyword evidence="9" id="KW-1185">Reference proteome</keyword>
<dbReference type="InterPro" id="IPR004384">
    <property type="entry name" value="RNA_MeTrfase_TrmJ/LasT"/>
</dbReference>
<dbReference type="Pfam" id="PF00588">
    <property type="entry name" value="SpoU_methylase"/>
    <property type="match status" value="1"/>
</dbReference>
<organism evidence="8 9">
    <name type="scientific">Brucella ovis (strain ATCC 25840 / 63/290 / NCTC 10512)</name>
    <dbReference type="NCBI Taxonomy" id="444178"/>
    <lineage>
        <taxon>Bacteria</taxon>
        <taxon>Pseudomonadati</taxon>
        <taxon>Pseudomonadota</taxon>
        <taxon>Alphaproteobacteria</taxon>
        <taxon>Hyphomicrobiales</taxon>
        <taxon>Brucellaceae</taxon>
        <taxon>Brucella/Ochrobactrum group</taxon>
        <taxon>Brucella</taxon>
    </lineage>
</organism>
<dbReference type="GO" id="GO:0005829">
    <property type="term" value="C:cytosol"/>
    <property type="evidence" value="ECO:0007669"/>
    <property type="project" value="TreeGrafter"/>
</dbReference>
<dbReference type="GO" id="GO:0106339">
    <property type="term" value="F:tRNA (cytidine(32)-2'-O)-methyltransferase activity"/>
    <property type="evidence" value="ECO:0007669"/>
    <property type="project" value="RHEA"/>
</dbReference>
<feature type="domain" description="tRNA/rRNA methyltransferase SpoU type" evidence="7">
    <location>
        <begin position="31"/>
        <end position="181"/>
    </location>
</feature>
<comment type="similarity">
    <text evidence="1">Belongs to the class IV-like SAM-binding methyltransferase superfamily. RNA methyltransferase TrmH family.</text>
</comment>
<proteinExistence type="inferred from homology"/>
<dbReference type="Gene3D" id="1.10.8.590">
    <property type="match status" value="1"/>
</dbReference>
<dbReference type="InterPro" id="IPR029028">
    <property type="entry name" value="Alpha/beta_knot_MTases"/>
</dbReference>
<reference evidence="9" key="1">
    <citation type="journal article" date="2009" name="PLoS ONE">
        <title>Genome degradation in Brucella ovis corresponds with narrowing of its host range and tissue tropism.</title>
        <authorList>
            <person name="Tsolis R.M."/>
            <person name="Seshadri R."/>
            <person name="Santos R.L."/>
            <person name="Sangari F.J."/>
            <person name="Lobo J.M."/>
            <person name="de Jong M.F."/>
            <person name="Ren Q."/>
            <person name="Myers G."/>
            <person name="Brinkac L.M."/>
            <person name="Nelson W.C."/>
            <person name="Deboy R.T."/>
            <person name="Angiuoli S."/>
            <person name="Khouri H."/>
            <person name="Dimitrov G."/>
            <person name="Robinson J.R."/>
            <person name="Mulligan S."/>
            <person name="Walker R.L."/>
            <person name="Elzer P.E."/>
            <person name="Hassan K.A."/>
            <person name="Paulsen I.T."/>
        </authorList>
    </citation>
    <scope>NUCLEOTIDE SEQUENCE [LARGE SCALE GENOMIC DNA]</scope>
    <source>
        <strain evidence="9">ATCC 25840 / 63/290 / NCTC 10512</strain>
    </source>
</reference>
<comment type="catalytic activity">
    <reaction evidence="5">
        <text>uridine(32) in tRNA + S-adenosyl-L-methionine = 2'-O-methyluridine(32) in tRNA + S-adenosyl-L-homocysteine + H(+)</text>
        <dbReference type="Rhea" id="RHEA:42936"/>
        <dbReference type="Rhea" id="RHEA-COMP:10107"/>
        <dbReference type="Rhea" id="RHEA-COMP:10290"/>
        <dbReference type="ChEBI" id="CHEBI:15378"/>
        <dbReference type="ChEBI" id="CHEBI:57856"/>
        <dbReference type="ChEBI" id="CHEBI:59789"/>
        <dbReference type="ChEBI" id="CHEBI:65315"/>
        <dbReference type="ChEBI" id="CHEBI:74478"/>
        <dbReference type="EC" id="2.1.1.200"/>
    </reaction>
</comment>
<evidence type="ECO:0000313" key="9">
    <source>
        <dbReference type="Proteomes" id="UP000006383"/>
    </source>
</evidence>
<feature type="compositionally biased region" description="Basic and acidic residues" evidence="6">
    <location>
        <begin position="279"/>
        <end position="291"/>
    </location>
</feature>
<gene>
    <name evidence="5" type="primary">trmJ</name>
    <name evidence="8" type="ordered locus">BOV_1158</name>
</gene>
<dbReference type="SUPFAM" id="SSF75217">
    <property type="entry name" value="alpha/beta knot"/>
    <property type="match status" value="1"/>
</dbReference>
<comment type="subunit">
    <text evidence="5">Homodimer.</text>
</comment>
<dbReference type="Proteomes" id="UP000006383">
    <property type="component" value="Chromosome I"/>
</dbReference>
<dbReference type="HOGENOM" id="CLU_056931_1_0_5"/>
<dbReference type="InterPro" id="IPR029026">
    <property type="entry name" value="tRNA_m1G_MTases_N"/>
</dbReference>
<evidence type="ECO:0000259" key="7">
    <source>
        <dbReference type="Pfam" id="PF00588"/>
    </source>
</evidence>
<dbReference type="NCBIfam" id="TIGR00050">
    <property type="entry name" value="rRNA_methyl_1"/>
    <property type="match status" value="1"/>
</dbReference>
<dbReference type="AlphaFoldDB" id="A0A0H3APV1"/>
<dbReference type="PIRSF" id="PIRSF004808">
    <property type="entry name" value="LasT"/>
    <property type="match status" value="1"/>
</dbReference>
<keyword evidence="4 5" id="KW-0949">S-adenosyl-L-methionine</keyword>
<comment type="subcellular location">
    <subcellularLocation>
        <location evidence="5">Cytoplasm</location>
    </subcellularLocation>
</comment>
<dbReference type="GO" id="GO:0003723">
    <property type="term" value="F:RNA binding"/>
    <property type="evidence" value="ECO:0007669"/>
    <property type="project" value="InterPro"/>
</dbReference>
<evidence type="ECO:0000256" key="2">
    <source>
        <dbReference type="ARBA" id="ARBA00022603"/>
    </source>
</evidence>
<keyword evidence="5" id="KW-0819">tRNA processing</keyword>
<name>A0A0H3APV1_BRUO2</name>
<keyword evidence="5" id="KW-0963">Cytoplasm</keyword>
<dbReference type="Gene3D" id="3.40.1280.10">
    <property type="match status" value="1"/>
</dbReference>
<feature type="region of interest" description="Disordered" evidence="6">
    <location>
        <begin position="267"/>
        <end position="291"/>
    </location>
</feature>
<sequence>MSGKRHDFIANAENIMAGTDKQRPILAEGPAIILVNPQLPENIGMVARAMANFGLAELRLVNPREEFPSEKARAAASKADHVIDNAVVYDDLPSAIADLNFVYATTARERDGFKPVRSAMEAGNALRRRFKTGEKTGILFGRERFGLSNEEVGLADELLTFPVNPAFASLNIAQAVLLMSYEWMKSGLENQTDTVFRGPEMPLAPKEELHGFFNHLEEALDVRGYFRPEARKEIMVNNLRAVLTRAGFASAELKLLRGVVTSLDVFTPKKPRGSGAPEGRARKPVNEDKAE</sequence>
<dbReference type="EC" id="2.1.1.200" evidence="5"/>
<dbReference type="CDD" id="cd18093">
    <property type="entry name" value="SpoU-like_TrmJ"/>
    <property type="match status" value="1"/>
</dbReference>
<dbReference type="PANTHER" id="PTHR42786">
    <property type="entry name" value="TRNA/RRNA METHYLTRANSFERASE"/>
    <property type="match status" value="1"/>
</dbReference>
<evidence type="ECO:0000256" key="1">
    <source>
        <dbReference type="ARBA" id="ARBA00007228"/>
    </source>
</evidence>
<keyword evidence="3" id="KW-0808">Transferase</keyword>
<keyword evidence="2 5" id="KW-0489">Methyltransferase</keyword>
<comment type="catalytic activity">
    <reaction evidence="5">
        <text>cytidine(32) in tRNA + S-adenosyl-L-methionine = 2'-O-methylcytidine(32) in tRNA + S-adenosyl-L-homocysteine + H(+)</text>
        <dbReference type="Rhea" id="RHEA:42932"/>
        <dbReference type="Rhea" id="RHEA-COMP:10288"/>
        <dbReference type="Rhea" id="RHEA-COMP:10289"/>
        <dbReference type="ChEBI" id="CHEBI:15378"/>
        <dbReference type="ChEBI" id="CHEBI:57856"/>
        <dbReference type="ChEBI" id="CHEBI:59789"/>
        <dbReference type="ChEBI" id="CHEBI:74495"/>
        <dbReference type="ChEBI" id="CHEBI:82748"/>
        <dbReference type="EC" id="2.1.1.200"/>
    </reaction>
</comment>
<dbReference type="KEGG" id="bov:BOV_1158"/>